<feature type="domain" description="Peptidase S1" evidence="2">
    <location>
        <begin position="67"/>
        <end position="188"/>
    </location>
</feature>
<dbReference type="InterPro" id="IPR001254">
    <property type="entry name" value="Trypsin_dom"/>
</dbReference>
<dbReference type="EMBL" id="CAJPEV010002838">
    <property type="protein sequence ID" value="CAG0898186.1"/>
    <property type="molecule type" value="Genomic_DNA"/>
</dbReference>
<dbReference type="SUPFAM" id="SSF50494">
    <property type="entry name" value="Trypsin-like serine proteases"/>
    <property type="match status" value="1"/>
</dbReference>
<evidence type="ECO:0000256" key="1">
    <source>
        <dbReference type="ARBA" id="ARBA00023157"/>
    </source>
</evidence>
<gene>
    <name evidence="3" type="ORF">DSTB1V02_LOCUS10181</name>
</gene>
<dbReference type="InterPro" id="IPR043504">
    <property type="entry name" value="Peptidase_S1_PA_chymotrypsin"/>
</dbReference>
<sequence length="188" mass="20682">MLLYGSELWGQILYGPGRSKKMEMIQSQHLKWLLGSRALACYCGLSQTATGKRSDDCPTNVTDFDRIIGGTPVPSQRKYPWIGWMGTARSNFACTSALINDRYVLTAAHCVSSNLYGTFYVTLGSSNMYQWPAGKSIQIPARAIMHPNYIPNPTQNDVALLKLQTPVNFAAFPNIRPICLSSGNPSGN</sequence>
<keyword evidence="4" id="KW-1185">Reference proteome</keyword>
<organism evidence="3">
    <name type="scientific">Darwinula stevensoni</name>
    <dbReference type="NCBI Taxonomy" id="69355"/>
    <lineage>
        <taxon>Eukaryota</taxon>
        <taxon>Metazoa</taxon>
        <taxon>Ecdysozoa</taxon>
        <taxon>Arthropoda</taxon>
        <taxon>Crustacea</taxon>
        <taxon>Oligostraca</taxon>
        <taxon>Ostracoda</taxon>
        <taxon>Podocopa</taxon>
        <taxon>Podocopida</taxon>
        <taxon>Darwinulocopina</taxon>
        <taxon>Darwinuloidea</taxon>
        <taxon>Darwinulidae</taxon>
        <taxon>Darwinula</taxon>
    </lineage>
</organism>
<dbReference type="InterPro" id="IPR009003">
    <property type="entry name" value="Peptidase_S1_PA"/>
</dbReference>
<proteinExistence type="predicted"/>
<dbReference type="PRINTS" id="PR00722">
    <property type="entry name" value="CHYMOTRYPSIN"/>
</dbReference>
<evidence type="ECO:0000313" key="4">
    <source>
        <dbReference type="Proteomes" id="UP000677054"/>
    </source>
</evidence>
<dbReference type="PROSITE" id="PS00134">
    <property type="entry name" value="TRYPSIN_HIS"/>
    <property type="match status" value="1"/>
</dbReference>
<dbReference type="EMBL" id="LR902355">
    <property type="protein sequence ID" value="CAD7250405.1"/>
    <property type="molecule type" value="Genomic_DNA"/>
</dbReference>
<dbReference type="GO" id="GO:0004252">
    <property type="term" value="F:serine-type endopeptidase activity"/>
    <property type="evidence" value="ECO:0007669"/>
    <property type="project" value="InterPro"/>
</dbReference>
<dbReference type="PANTHER" id="PTHR24252">
    <property type="entry name" value="ACROSIN-RELATED"/>
    <property type="match status" value="1"/>
</dbReference>
<evidence type="ECO:0000259" key="2">
    <source>
        <dbReference type="PROSITE" id="PS50240"/>
    </source>
</evidence>
<dbReference type="PANTHER" id="PTHR24252:SF7">
    <property type="entry name" value="HYALIN"/>
    <property type="match status" value="1"/>
</dbReference>
<keyword evidence="1" id="KW-1015">Disulfide bond</keyword>
<dbReference type="AlphaFoldDB" id="A0A7R9FPV9"/>
<dbReference type="InterPro" id="IPR018114">
    <property type="entry name" value="TRYPSIN_HIS"/>
</dbReference>
<dbReference type="InterPro" id="IPR001314">
    <property type="entry name" value="Peptidase_S1A"/>
</dbReference>
<dbReference type="Proteomes" id="UP000677054">
    <property type="component" value="Unassembled WGS sequence"/>
</dbReference>
<dbReference type="Gene3D" id="2.40.10.10">
    <property type="entry name" value="Trypsin-like serine proteases"/>
    <property type="match status" value="1"/>
</dbReference>
<reference evidence="3" key="1">
    <citation type="submission" date="2020-11" db="EMBL/GenBank/DDBJ databases">
        <authorList>
            <person name="Tran Van P."/>
        </authorList>
    </citation>
    <scope>NUCLEOTIDE SEQUENCE</scope>
</reference>
<dbReference type="PROSITE" id="PS50240">
    <property type="entry name" value="TRYPSIN_DOM"/>
    <property type="match status" value="1"/>
</dbReference>
<dbReference type="GO" id="GO:0006508">
    <property type="term" value="P:proteolysis"/>
    <property type="evidence" value="ECO:0007669"/>
    <property type="project" value="InterPro"/>
</dbReference>
<evidence type="ECO:0000313" key="3">
    <source>
        <dbReference type="EMBL" id="CAD7250405.1"/>
    </source>
</evidence>
<dbReference type="OrthoDB" id="93664at2759"/>
<dbReference type="Pfam" id="PF00089">
    <property type="entry name" value="Trypsin"/>
    <property type="match status" value="1"/>
</dbReference>
<accession>A0A7R9FPV9</accession>
<dbReference type="FunFam" id="2.40.10.10:FF:000068">
    <property type="entry name" value="transmembrane protease serine 2"/>
    <property type="match status" value="1"/>
</dbReference>
<protein>
    <recommendedName>
        <fullName evidence="2">Peptidase S1 domain-containing protein</fullName>
    </recommendedName>
</protein>
<name>A0A7R9FPV9_9CRUS</name>